<reference evidence="2 3" key="1">
    <citation type="submission" date="2020-05" db="EMBL/GenBank/DDBJ databases">
        <title>WGS assembly of Panicum virgatum.</title>
        <authorList>
            <person name="Lovell J.T."/>
            <person name="Jenkins J."/>
            <person name="Shu S."/>
            <person name="Juenger T.E."/>
            <person name="Schmutz J."/>
        </authorList>
    </citation>
    <scope>NUCLEOTIDE SEQUENCE [LARGE SCALE GENOMIC DNA]</scope>
    <source>
        <strain evidence="3">cv. AP13</strain>
    </source>
</reference>
<dbReference type="AlphaFoldDB" id="A0A8T0UGG1"/>
<evidence type="ECO:0000313" key="2">
    <source>
        <dbReference type="EMBL" id="KAG2619599.1"/>
    </source>
</evidence>
<evidence type="ECO:0000256" key="1">
    <source>
        <dbReference type="SAM" id="MobiDB-lite"/>
    </source>
</evidence>
<gene>
    <name evidence="2" type="ORF">PVAP13_3NG123701</name>
</gene>
<dbReference type="Proteomes" id="UP000823388">
    <property type="component" value="Chromosome 3N"/>
</dbReference>
<dbReference type="EMBL" id="CM029042">
    <property type="protein sequence ID" value="KAG2619599.1"/>
    <property type="molecule type" value="Genomic_DNA"/>
</dbReference>
<sequence>MATGQASTALEASRLEDHANSQVWCQVPVVEGGLISTGTTPHPEPPVILLELQRIKGAKSSACSESSSSVSARRCKLQAKHQKSEGRRTIAAGG</sequence>
<feature type="region of interest" description="Disordered" evidence="1">
    <location>
        <begin position="74"/>
        <end position="94"/>
    </location>
</feature>
<keyword evidence="3" id="KW-1185">Reference proteome</keyword>
<accession>A0A8T0UGG1</accession>
<proteinExistence type="predicted"/>
<evidence type="ECO:0000313" key="3">
    <source>
        <dbReference type="Proteomes" id="UP000823388"/>
    </source>
</evidence>
<comment type="caution">
    <text evidence="2">The sequence shown here is derived from an EMBL/GenBank/DDBJ whole genome shotgun (WGS) entry which is preliminary data.</text>
</comment>
<organism evidence="2 3">
    <name type="scientific">Panicum virgatum</name>
    <name type="common">Blackwell switchgrass</name>
    <dbReference type="NCBI Taxonomy" id="38727"/>
    <lineage>
        <taxon>Eukaryota</taxon>
        <taxon>Viridiplantae</taxon>
        <taxon>Streptophyta</taxon>
        <taxon>Embryophyta</taxon>
        <taxon>Tracheophyta</taxon>
        <taxon>Spermatophyta</taxon>
        <taxon>Magnoliopsida</taxon>
        <taxon>Liliopsida</taxon>
        <taxon>Poales</taxon>
        <taxon>Poaceae</taxon>
        <taxon>PACMAD clade</taxon>
        <taxon>Panicoideae</taxon>
        <taxon>Panicodae</taxon>
        <taxon>Paniceae</taxon>
        <taxon>Panicinae</taxon>
        <taxon>Panicum</taxon>
        <taxon>Panicum sect. Hiantes</taxon>
    </lineage>
</organism>
<name>A0A8T0UGG1_PANVG</name>
<protein>
    <submittedName>
        <fullName evidence="2">Uncharacterized protein</fullName>
    </submittedName>
</protein>